<dbReference type="Proteomes" id="UP000694546">
    <property type="component" value="Chromosome 11"/>
</dbReference>
<dbReference type="GeneTree" id="ENSGT00700000104815"/>
<reference evidence="8" key="2">
    <citation type="submission" date="2025-09" db="UniProtKB">
        <authorList>
            <consortium name="Ensembl"/>
        </authorList>
    </citation>
    <scope>IDENTIFICATION</scope>
</reference>
<name>A0A8C5BKJ3_GADMO</name>
<evidence type="ECO:0000256" key="6">
    <source>
        <dbReference type="SAM" id="MobiDB-lite"/>
    </source>
</evidence>
<evidence type="ECO:0000256" key="4">
    <source>
        <dbReference type="ARBA" id="ARBA00023163"/>
    </source>
</evidence>
<keyword evidence="4" id="KW-0804">Transcription</keyword>
<dbReference type="PANTHER" id="PTHR10985">
    <property type="entry name" value="BASIC HELIX-LOOP-HELIX TRANSCRIPTION FACTOR, HES-RELATED"/>
    <property type="match status" value="1"/>
</dbReference>
<gene>
    <name evidence="8" type="primary">LOC115553909</name>
</gene>
<evidence type="ECO:0000256" key="5">
    <source>
        <dbReference type="ARBA" id="ARBA00023242"/>
    </source>
</evidence>
<dbReference type="Pfam" id="PF00010">
    <property type="entry name" value="HLH"/>
    <property type="match status" value="1"/>
</dbReference>
<evidence type="ECO:0000256" key="2">
    <source>
        <dbReference type="ARBA" id="ARBA00022491"/>
    </source>
</evidence>
<dbReference type="InterPro" id="IPR036638">
    <property type="entry name" value="HLH_DNA-bd_sf"/>
</dbReference>
<keyword evidence="9" id="KW-1185">Reference proteome</keyword>
<keyword evidence="5" id="KW-0539">Nucleus</keyword>
<dbReference type="Ensembl" id="ENSGMOT00000065952.1">
    <property type="protein sequence ID" value="ENSGMOP00000047560.1"/>
    <property type="gene ID" value="ENSGMOG00000032996.1"/>
</dbReference>
<dbReference type="OMA" id="AVNMAKC"/>
<feature type="region of interest" description="Disordered" evidence="6">
    <location>
        <begin position="188"/>
        <end position="238"/>
    </location>
</feature>
<dbReference type="Gene3D" id="4.10.280.10">
    <property type="entry name" value="Helix-loop-helix DNA-binding domain"/>
    <property type="match status" value="1"/>
</dbReference>
<keyword evidence="3" id="KW-0805">Transcription regulation</keyword>
<dbReference type="OrthoDB" id="8930573at2759"/>
<accession>A0A8C5BKJ3</accession>
<dbReference type="GO" id="GO:0046983">
    <property type="term" value="F:protein dimerization activity"/>
    <property type="evidence" value="ECO:0007669"/>
    <property type="project" value="InterPro"/>
</dbReference>
<organism evidence="8 9">
    <name type="scientific">Gadus morhua</name>
    <name type="common">Atlantic cod</name>
    <dbReference type="NCBI Taxonomy" id="8049"/>
    <lineage>
        <taxon>Eukaryota</taxon>
        <taxon>Metazoa</taxon>
        <taxon>Chordata</taxon>
        <taxon>Craniata</taxon>
        <taxon>Vertebrata</taxon>
        <taxon>Euteleostomi</taxon>
        <taxon>Actinopterygii</taxon>
        <taxon>Neopterygii</taxon>
        <taxon>Teleostei</taxon>
        <taxon>Neoteleostei</taxon>
        <taxon>Acanthomorphata</taxon>
        <taxon>Zeiogadaria</taxon>
        <taxon>Gadariae</taxon>
        <taxon>Gadiformes</taxon>
        <taxon>Gadoidei</taxon>
        <taxon>Gadidae</taxon>
        <taxon>Gadus</taxon>
    </lineage>
</organism>
<sequence>MLSLLNGGHSLDISVRYEHKQRNYHCMTAKMKLLQETREAKINRKLLKPQVERRRRERMNRSLEGLRHLLLQGVQQEGGAQRRIEKAEILEHTVFFLRNVTTEGTSNREGCQLGNNGFKDGVSACMQRAVRYLGQQEEGLRPEATLDAALVAGFVSSRPASLTYTAKPCSSSPQTNKLLSIRQLIKSRHGESTRGDPMGEVAVSHRSPVQHASPPLRPNQAVAQSLSRSGSSLWRPWP</sequence>
<dbReference type="RefSeq" id="XP_030226298.1">
    <property type="nucleotide sequence ID" value="XM_030370438.1"/>
</dbReference>
<feature type="compositionally biased region" description="Polar residues" evidence="6">
    <location>
        <begin position="221"/>
        <end position="232"/>
    </location>
</feature>
<dbReference type="AlphaFoldDB" id="A0A8C5BKJ3"/>
<evidence type="ECO:0000256" key="1">
    <source>
        <dbReference type="ARBA" id="ARBA00004123"/>
    </source>
</evidence>
<evidence type="ECO:0000256" key="3">
    <source>
        <dbReference type="ARBA" id="ARBA00023015"/>
    </source>
</evidence>
<evidence type="ECO:0000313" key="9">
    <source>
        <dbReference type="Proteomes" id="UP000694546"/>
    </source>
</evidence>
<evidence type="ECO:0000259" key="7">
    <source>
        <dbReference type="PROSITE" id="PS50888"/>
    </source>
</evidence>
<dbReference type="GeneID" id="115553909"/>
<dbReference type="InterPro" id="IPR011598">
    <property type="entry name" value="bHLH_dom"/>
</dbReference>
<dbReference type="SUPFAM" id="SSF47459">
    <property type="entry name" value="HLH, helix-loop-helix DNA-binding domain"/>
    <property type="match status" value="1"/>
</dbReference>
<comment type="subcellular location">
    <subcellularLocation>
        <location evidence="1">Nucleus</location>
    </subcellularLocation>
</comment>
<dbReference type="GO" id="GO:0005634">
    <property type="term" value="C:nucleus"/>
    <property type="evidence" value="ECO:0007669"/>
    <property type="project" value="UniProtKB-SubCell"/>
</dbReference>
<protein>
    <submittedName>
        <fullName evidence="8">Transcription factor HES-2-like</fullName>
    </submittedName>
</protein>
<proteinExistence type="predicted"/>
<keyword evidence="2" id="KW-0678">Repressor</keyword>
<evidence type="ECO:0000313" key="8">
    <source>
        <dbReference type="Ensembl" id="ENSGMOP00000047560.1"/>
    </source>
</evidence>
<feature type="domain" description="BHLH" evidence="7">
    <location>
        <begin position="43"/>
        <end position="100"/>
    </location>
</feature>
<dbReference type="PROSITE" id="PS50888">
    <property type="entry name" value="BHLH"/>
    <property type="match status" value="1"/>
</dbReference>
<dbReference type="InterPro" id="IPR050370">
    <property type="entry name" value="HES_HEY"/>
</dbReference>
<reference evidence="8" key="1">
    <citation type="submission" date="2025-08" db="UniProtKB">
        <authorList>
            <consortium name="Ensembl"/>
        </authorList>
    </citation>
    <scope>IDENTIFICATION</scope>
</reference>
<dbReference type="SMART" id="SM00353">
    <property type="entry name" value="HLH"/>
    <property type="match status" value="1"/>
</dbReference>